<dbReference type="PANTHER" id="PTHR30329">
    <property type="entry name" value="STATOR ELEMENT OF FLAGELLAR MOTOR COMPLEX"/>
    <property type="match status" value="1"/>
</dbReference>
<evidence type="ECO:0000256" key="5">
    <source>
        <dbReference type="SAM" id="MobiDB-lite"/>
    </source>
</evidence>
<evidence type="ECO:0000256" key="4">
    <source>
        <dbReference type="PROSITE-ProRule" id="PRU00473"/>
    </source>
</evidence>
<dbReference type="AlphaFoldDB" id="A0A833GYR6"/>
<evidence type="ECO:0000256" key="1">
    <source>
        <dbReference type="ARBA" id="ARBA00004442"/>
    </source>
</evidence>
<dbReference type="PRINTS" id="PR01021">
    <property type="entry name" value="OMPADOMAIN"/>
</dbReference>
<evidence type="ECO:0000256" key="3">
    <source>
        <dbReference type="ARBA" id="ARBA00023237"/>
    </source>
</evidence>
<organism evidence="7 8">
    <name type="scientific">Leptonema illini</name>
    <dbReference type="NCBI Taxonomy" id="183"/>
    <lineage>
        <taxon>Bacteria</taxon>
        <taxon>Pseudomonadati</taxon>
        <taxon>Spirochaetota</taxon>
        <taxon>Spirochaetia</taxon>
        <taxon>Leptospirales</taxon>
        <taxon>Leptospiraceae</taxon>
        <taxon>Leptonema</taxon>
    </lineage>
</organism>
<dbReference type="PROSITE" id="PS51123">
    <property type="entry name" value="OMPA_2"/>
    <property type="match status" value="1"/>
</dbReference>
<comment type="caution">
    <text evidence="7">The sequence shown here is derived from an EMBL/GenBank/DDBJ whole genome shotgun (WGS) entry which is preliminary data.</text>
</comment>
<keyword evidence="2 4" id="KW-0472">Membrane</keyword>
<dbReference type="InterPro" id="IPR050330">
    <property type="entry name" value="Bact_OuterMem_StrucFunc"/>
</dbReference>
<dbReference type="Proteomes" id="UP000460298">
    <property type="component" value="Unassembled WGS sequence"/>
</dbReference>
<accession>A0A833GYR6</accession>
<proteinExistence type="predicted"/>
<dbReference type="InterPro" id="IPR006664">
    <property type="entry name" value="OMP_bac"/>
</dbReference>
<dbReference type="Gene3D" id="3.30.1330.60">
    <property type="entry name" value="OmpA-like domain"/>
    <property type="match status" value="1"/>
</dbReference>
<dbReference type="InterPro" id="IPR006665">
    <property type="entry name" value="OmpA-like"/>
</dbReference>
<comment type="subcellular location">
    <subcellularLocation>
        <location evidence="1">Cell outer membrane</location>
    </subcellularLocation>
</comment>
<dbReference type="PANTHER" id="PTHR30329:SF21">
    <property type="entry name" value="LIPOPROTEIN YIAD-RELATED"/>
    <property type="match status" value="1"/>
</dbReference>
<name>A0A833GYR6_9LEPT</name>
<dbReference type="InterPro" id="IPR036737">
    <property type="entry name" value="OmpA-like_sf"/>
</dbReference>
<evidence type="ECO:0000313" key="7">
    <source>
        <dbReference type="EMBL" id="KAB2930057.1"/>
    </source>
</evidence>
<feature type="region of interest" description="Disordered" evidence="5">
    <location>
        <begin position="379"/>
        <end position="398"/>
    </location>
</feature>
<sequence>MLTDIQDMRIRLLTLVFFLPAAIFPQEQPVSVDPNTPAKSAFQMQLEKDDVLIVRKEQEILIGRSGAGRDERNRIVLKAVESDENGATMEGTFLTYFRMPAGRGAFQKDRDYHSRFRILKNGQYDVPDQYIMPNLRSLPSFPARLLTPGEVWEEPGMETIDLPGLKIKIPLQVRYKYVGPETVKDYYGKERRAHKIVFVYELNHKVVPGNGPVSIIQGRSTDEMWFSEEDGIPVYDVQTIIYRFTMKDRTERESAYRIKSWYEKIRRITPDEKKTMTADIKQEVEDAKNLTVRETDQGVVLDLNNILFDVDSDQLRPEALETLEAVKKILEKYPNREIRIQGHTDNTGGKKYNIDLSTRRAKSVLNRLVEQGLNGDRMSYKGFGETKPVAPNDTEEGRAQNRRVEILIVTE</sequence>
<dbReference type="PRINTS" id="PR01023">
    <property type="entry name" value="NAFLGMOTY"/>
</dbReference>
<dbReference type="SUPFAM" id="SSF103088">
    <property type="entry name" value="OmpA-like"/>
    <property type="match status" value="1"/>
</dbReference>
<dbReference type="CDD" id="cd07185">
    <property type="entry name" value="OmpA_C-like"/>
    <property type="match status" value="1"/>
</dbReference>
<keyword evidence="3" id="KW-0998">Cell outer membrane</keyword>
<evidence type="ECO:0000259" key="6">
    <source>
        <dbReference type="PROSITE" id="PS51123"/>
    </source>
</evidence>
<feature type="domain" description="OmpA-like" evidence="6">
    <location>
        <begin position="295"/>
        <end position="411"/>
    </location>
</feature>
<dbReference type="Pfam" id="PF00691">
    <property type="entry name" value="OmpA"/>
    <property type="match status" value="1"/>
</dbReference>
<gene>
    <name evidence="7" type="ORF">F9K24_17865</name>
</gene>
<protein>
    <submittedName>
        <fullName evidence="7">OmpA family protein</fullName>
    </submittedName>
</protein>
<dbReference type="EMBL" id="WBUI01000023">
    <property type="protein sequence ID" value="KAB2930057.1"/>
    <property type="molecule type" value="Genomic_DNA"/>
</dbReference>
<dbReference type="GO" id="GO:0009279">
    <property type="term" value="C:cell outer membrane"/>
    <property type="evidence" value="ECO:0007669"/>
    <property type="project" value="UniProtKB-SubCell"/>
</dbReference>
<evidence type="ECO:0000313" key="8">
    <source>
        <dbReference type="Proteomes" id="UP000460298"/>
    </source>
</evidence>
<reference evidence="7 8" key="1">
    <citation type="submission" date="2019-10" db="EMBL/GenBank/DDBJ databases">
        <title>Extracellular Electron Transfer in a Candidatus Methanoperedens spp. Enrichment Culture.</title>
        <authorList>
            <person name="Berger S."/>
            <person name="Rangel Shaw D."/>
            <person name="Berben T."/>
            <person name="In 'T Zandt M."/>
            <person name="Frank J."/>
            <person name="Reimann J."/>
            <person name="Jetten M.S.M."/>
            <person name="Welte C.U."/>
        </authorList>
    </citation>
    <scope>NUCLEOTIDE SEQUENCE [LARGE SCALE GENOMIC DNA]</scope>
    <source>
        <strain evidence="7">SB12</strain>
    </source>
</reference>
<evidence type="ECO:0000256" key="2">
    <source>
        <dbReference type="ARBA" id="ARBA00023136"/>
    </source>
</evidence>